<keyword evidence="2" id="KW-0732">Signal</keyword>
<comment type="caution">
    <text evidence="4">The sequence shown here is derived from an EMBL/GenBank/DDBJ whole genome shotgun (WGS) entry which is preliminary data.</text>
</comment>
<dbReference type="PANTHER" id="PTHR10963">
    <property type="entry name" value="GLYCOSYL HYDROLASE-RELATED"/>
    <property type="match status" value="1"/>
</dbReference>
<feature type="chain" id="PRO_5021757358" evidence="2">
    <location>
        <begin position="21"/>
        <end position="346"/>
    </location>
</feature>
<evidence type="ECO:0000256" key="2">
    <source>
        <dbReference type="SAM" id="SignalP"/>
    </source>
</evidence>
<dbReference type="GO" id="GO:0004553">
    <property type="term" value="F:hydrolase activity, hydrolyzing O-glycosyl compounds"/>
    <property type="evidence" value="ECO:0007669"/>
    <property type="project" value="InterPro"/>
</dbReference>
<dbReference type="GO" id="GO:0005975">
    <property type="term" value="P:carbohydrate metabolic process"/>
    <property type="evidence" value="ECO:0007669"/>
    <property type="project" value="InterPro"/>
</dbReference>
<evidence type="ECO:0000313" key="4">
    <source>
        <dbReference type="EMBL" id="TSJ45531.1"/>
    </source>
</evidence>
<dbReference type="InterPro" id="IPR000757">
    <property type="entry name" value="Beta-glucanase-like"/>
</dbReference>
<dbReference type="Pfam" id="PF00722">
    <property type="entry name" value="Glyco_hydro_16"/>
    <property type="match status" value="1"/>
</dbReference>
<keyword evidence="5" id="KW-1185">Reference proteome</keyword>
<dbReference type="Gene3D" id="2.60.120.200">
    <property type="match status" value="1"/>
</dbReference>
<organism evidence="4 5">
    <name type="scientific">Fluviicola chungangensis</name>
    <dbReference type="NCBI Taxonomy" id="2597671"/>
    <lineage>
        <taxon>Bacteria</taxon>
        <taxon>Pseudomonadati</taxon>
        <taxon>Bacteroidota</taxon>
        <taxon>Flavobacteriia</taxon>
        <taxon>Flavobacteriales</taxon>
        <taxon>Crocinitomicaceae</taxon>
        <taxon>Fluviicola</taxon>
    </lineage>
</organism>
<dbReference type="InterPro" id="IPR050546">
    <property type="entry name" value="Glycosyl_Hydrlase_16"/>
</dbReference>
<keyword evidence="4" id="KW-0378">Hydrolase</keyword>
<feature type="signal peptide" evidence="2">
    <location>
        <begin position="1"/>
        <end position="20"/>
    </location>
</feature>
<dbReference type="CDD" id="cd08023">
    <property type="entry name" value="GH16_laminarinase_like"/>
    <property type="match status" value="1"/>
</dbReference>
<accession>A0A556N015</accession>
<dbReference type="Proteomes" id="UP000316008">
    <property type="component" value="Unassembled WGS sequence"/>
</dbReference>
<feature type="domain" description="GH16" evidence="3">
    <location>
        <begin position="28"/>
        <end position="346"/>
    </location>
</feature>
<reference evidence="4 5" key="1">
    <citation type="submission" date="2019-07" db="EMBL/GenBank/DDBJ databases">
        <authorList>
            <person name="Huq M.A."/>
        </authorList>
    </citation>
    <scope>NUCLEOTIDE SEQUENCE [LARGE SCALE GENOMIC DNA]</scope>
    <source>
        <strain evidence="4 5">MAH-3</strain>
    </source>
</reference>
<dbReference type="PROSITE" id="PS51762">
    <property type="entry name" value="GH16_2"/>
    <property type="match status" value="1"/>
</dbReference>
<dbReference type="SUPFAM" id="SSF49899">
    <property type="entry name" value="Concanavalin A-like lectins/glucanases"/>
    <property type="match status" value="1"/>
</dbReference>
<comment type="similarity">
    <text evidence="1">Belongs to the glycosyl hydrolase 16 family.</text>
</comment>
<protein>
    <submittedName>
        <fullName evidence="4">Glycoside hydrolase family 16 protein</fullName>
    </submittedName>
</protein>
<dbReference type="OrthoDB" id="9809583at2"/>
<sequence length="346" mass="40372">MKLLRSISMFVFMVLTFANAAFSQCFDDTYATITNKELLPCNNQEWVLEYEEQFDGKELNSNHWILPYQGVLAGFNFERDGSKVWYANTNTHPKIPVSHNIVAQNGILKLIAQKETTPIDGSYVVDWSKTPPGRDSSSFLYSSAWIESQRMFGYGKYEARIKIPKGKGLWPAFWLFNGENGKHNYEIDIFEFWNEYNCVGRYKKNRLSKNPHFTIHGDSINRTSSQCADDQYPCYGNWGNSKIDYSDDYHIYAVEWDYYKIIWTIDGEVVHSLYRFNSKNGTPTDCNTIREGEEYKVNESWPFTDQMQVRFNLGVQHGNENDPNASDDFPQAMEIDYFRFYQKGTN</sequence>
<gene>
    <name evidence="4" type="ORF">FO442_07175</name>
</gene>
<evidence type="ECO:0000256" key="1">
    <source>
        <dbReference type="ARBA" id="ARBA00006865"/>
    </source>
</evidence>
<evidence type="ECO:0000313" key="5">
    <source>
        <dbReference type="Proteomes" id="UP000316008"/>
    </source>
</evidence>
<proteinExistence type="inferred from homology"/>
<name>A0A556N015_9FLAO</name>
<dbReference type="InterPro" id="IPR013320">
    <property type="entry name" value="ConA-like_dom_sf"/>
</dbReference>
<dbReference type="EMBL" id="VLPL01000003">
    <property type="protein sequence ID" value="TSJ45531.1"/>
    <property type="molecule type" value="Genomic_DNA"/>
</dbReference>
<dbReference type="PANTHER" id="PTHR10963:SF55">
    <property type="entry name" value="GLYCOSIDE HYDROLASE FAMILY 16 PROTEIN"/>
    <property type="match status" value="1"/>
</dbReference>
<dbReference type="RefSeq" id="WP_144332487.1">
    <property type="nucleotide sequence ID" value="NZ_VLPL01000003.1"/>
</dbReference>
<evidence type="ECO:0000259" key="3">
    <source>
        <dbReference type="PROSITE" id="PS51762"/>
    </source>
</evidence>
<dbReference type="AlphaFoldDB" id="A0A556N015"/>